<accession>A0A067Q7H9</accession>
<gene>
    <name evidence="2" type="ORF">JAAARDRAFT_206459</name>
</gene>
<dbReference type="InParanoid" id="A0A067Q7H9"/>
<dbReference type="EMBL" id="KL197717">
    <property type="protein sequence ID" value="KDQ58566.1"/>
    <property type="molecule type" value="Genomic_DNA"/>
</dbReference>
<keyword evidence="3" id="KW-1185">Reference proteome</keyword>
<evidence type="ECO:0000313" key="2">
    <source>
        <dbReference type="EMBL" id="KDQ58566.1"/>
    </source>
</evidence>
<dbReference type="PANTHER" id="PTHR41813">
    <property type="entry name" value="REGULATOR PAB1642, PUTATIVE (AFU_ORTHOLOGUE AFUA_3G11955)-RELATED"/>
    <property type="match status" value="1"/>
</dbReference>
<protein>
    <recommendedName>
        <fullName evidence="1">Thiaminase-2/PQQC domain-containing protein</fullName>
    </recommendedName>
</protein>
<organism evidence="2 3">
    <name type="scientific">Jaapia argillacea MUCL 33604</name>
    <dbReference type="NCBI Taxonomy" id="933084"/>
    <lineage>
        <taxon>Eukaryota</taxon>
        <taxon>Fungi</taxon>
        <taxon>Dikarya</taxon>
        <taxon>Basidiomycota</taxon>
        <taxon>Agaricomycotina</taxon>
        <taxon>Agaricomycetes</taxon>
        <taxon>Agaricomycetidae</taxon>
        <taxon>Jaapiales</taxon>
        <taxon>Jaapiaceae</taxon>
        <taxon>Jaapia</taxon>
    </lineage>
</organism>
<dbReference type="Gene3D" id="1.20.910.10">
    <property type="entry name" value="Heme oxygenase-like"/>
    <property type="match status" value="1"/>
</dbReference>
<dbReference type="AlphaFoldDB" id="A0A067Q7H9"/>
<name>A0A067Q7H9_9AGAM</name>
<dbReference type="HOGENOM" id="CLU_055855_0_1_1"/>
<feature type="domain" description="Thiaminase-2/PQQC" evidence="1">
    <location>
        <begin position="24"/>
        <end position="237"/>
    </location>
</feature>
<dbReference type="CDD" id="cd19357">
    <property type="entry name" value="TenA_E_At3g16990-like"/>
    <property type="match status" value="1"/>
</dbReference>
<dbReference type="PANTHER" id="PTHR41813:SF2">
    <property type="entry name" value="REGULATOR PAB1642, PUTATIVE (AFU_ORTHOLOGUE AFUA_3G11955)-RELATED"/>
    <property type="match status" value="1"/>
</dbReference>
<evidence type="ECO:0000259" key="1">
    <source>
        <dbReference type="Pfam" id="PF03070"/>
    </source>
</evidence>
<dbReference type="InterPro" id="IPR016084">
    <property type="entry name" value="Haem_Oase-like_multi-hlx"/>
</dbReference>
<dbReference type="InterPro" id="IPR004305">
    <property type="entry name" value="Thiaminase-2/PQQC"/>
</dbReference>
<sequence length="256" mass="29177">MAAPKESLTSHLLSLSTPRPYSAAVEHNFLTAAGNGTLPHPRLALWLSQDRLYAAHAYPRFIGLLIAKIPFSSSDAPDSPAERRNERVLNILTYSLQNVVKEVGFFREASKELQLDIHGWRERKATRNYTAEMIRIASLGTLEEGLVFLWAMEKAYLDAWRYVETTLEKFTASHALDSTTTAISHFVSNWTSHEFVRFVDQLADLVNHLPIHHGSEKWKKAEVIWARLIEIEEEFWPEEGEEELMRLADPPTPTPA</sequence>
<dbReference type="STRING" id="933084.A0A067Q7H9"/>
<reference evidence="3" key="1">
    <citation type="journal article" date="2014" name="Proc. Natl. Acad. Sci. U.S.A.">
        <title>Extensive sampling of basidiomycete genomes demonstrates inadequacy of the white-rot/brown-rot paradigm for wood decay fungi.</title>
        <authorList>
            <person name="Riley R."/>
            <person name="Salamov A.A."/>
            <person name="Brown D.W."/>
            <person name="Nagy L.G."/>
            <person name="Floudas D."/>
            <person name="Held B.W."/>
            <person name="Levasseur A."/>
            <person name="Lombard V."/>
            <person name="Morin E."/>
            <person name="Otillar R."/>
            <person name="Lindquist E.A."/>
            <person name="Sun H."/>
            <person name="LaButti K.M."/>
            <person name="Schmutz J."/>
            <person name="Jabbour D."/>
            <person name="Luo H."/>
            <person name="Baker S.E."/>
            <person name="Pisabarro A.G."/>
            <person name="Walton J.D."/>
            <person name="Blanchette R.A."/>
            <person name="Henrissat B."/>
            <person name="Martin F."/>
            <person name="Cullen D."/>
            <person name="Hibbett D.S."/>
            <person name="Grigoriev I.V."/>
        </authorList>
    </citation>
    <scope>NUCLEOTIDE SEQUENCE [LARGE SCALE GENOMIC DNA]</scope>
    <source>
        <strain evidence="3">MUCL 33604</strain>
    </source>
</reference>
<dbReference type="OrthoDB" id="37730at2759"/>
<proteinExistence type="predicted"/>
<dbReference type="SUPFAM" id="SSF48613">
    <property type="entry name" value="Heme oxygenase-like"/>
    <property type="match status" value="1"/>
</dbReference>
<dbReference type="Pfam" id="PF03070">
    <property type="entry name" value="TENA_THI-4"/>
    <property type="match status" value="1"/>
</dbReference>
<dbReference type="Proteomes" id="UP000027265">
    <property type="component" value="Unassembled WGS sequence"/>
</dbReference>
<dbReference type="GO" id="GO:0006772">
    <property type="term" value="P:thiamine metabolic process"/>
    <property type="evidence" value="ECO:0007669"/>
    <property type="project" value="UniProtKB-ARBA"/>
</dbReference>
<evidence type="ECO:0000313" key="3">
    <source>
        <dbReference type="Proteomes" id="UP000027265"/>
    </source>
</evidence>
<dbReference type="InterPro" id="IPR053261">
    <property type="entry name" value="Polyketide-peptide_reg"/>
</dbReference>